<dbReference type="PANTHER" id="PTHR47371">
    <property type="entry name" value="LIPOTEICHOIC ACID SYNTHASE"/>
    <property type="match status" value="1"/>
</dbReference>
<comment type="subcellular location">
    <subcellularLocation>
        <location evidence="1">Cell membrane</location>
        <topology evidence="1">Multi-pass membrane protein</topology>
    </subcellularLocation>
</comment>
<dbReference type="Proteomes" id="UP001596028">
    <property type="component" value="Unassembled WGS sequence"/>
</dbReference>
<proteinExistence type="inferred from homology"/>
<comment type="pathway">
    <text evidence="2">Cell wall biogenesis; lipoteichoic acid biosynthesis.</text>
</comment>
<dbReference type="PIRSF" id="PIRSF005091">
    <property type="entry name" value="Mmb_sulf_HI1246"/>
    <property type="match status" value="1"/>
</dbReference>
<keyword evidence="7 8" id="KW-0472">Membrane</keyword>
<evidence type="ECO:0000259" key="10">
    <source>
        <dbReference type="Pfam" id="PF00884"/>
    </source>
</evidence>
<feature type="transmembrane region" description="Helical" evidence="9">
    <location>
        <begin position="63"/>
        <end position="84"/>
    </location>
</feature>
<keyword evidence="6 9" id="KW-1133">Transmembrane helix</keyword>
<name>A0ABV9FC57_9BACL</name>
<dbReference type="GO" id="GO:0016740">
    <property type="term" value="F:transferase activity"/>
    <property type="evidence" value="ECO:0007669"/>
    <property type="project" value="UniProtKB-KW"/>
</dbReference>
<dbReference type="PANTHER" id="PTHR47371:SF3">
    <property type="entry name" value="PHOSPHOGLYCEROL TRANSFERASE I"/>
    <property type="match status" value="1"/>
</dbReference>
<organism evidence="11 12">
    <name type="scientific">Cohnella hongkongensis</name>
    <dbReference type="NCBI Taxonomy" id="178337"/>
    <lineage>
        <taxon>Bacteria</taxon>
        <taxon>Bacillati</taxon>
        <taxon>Bacillota</taxon>
        <taxon>Bacilli</taxon>
        <taxon>Bacillales</taxon>
        <taxon>Paenibacillaceae</taxon>
        <taxon>Cohnella</taxon>
    </lineage>
</organism>
<evidence type="ECO:0000256" key="5">
    <source>
        <dbReference type="ARBA" id="ARBA00022692"/>
    </source>
</evidence>
<dbReference type="Gene3D" id="3.40.720.10">
    <property type="entry name" value="Alkaline Phosphatase, subunit A"/>
    <property type="match status" value="1"/>
</dbReference>
<feature type="transmembrane region" description="Helical" evidence="9">
    <location>
        <begin position="37"/>
        <end position="56"/>
    </location>
</feature>
<evidence type="ECO:0000313" key="11">
    <source>
        <dbReference type="EMBL" id="MFC4598321.1"/>
    </source>
</evidence>
<protein>
    <submittedName>
        <fullName evidence="11">LTA synthase family protein</fullName>
        <ecNumber evidence="11">2.7.8.-</ecNumber>
    </submittedName>
</protein>
<dbReference type="RefSeq" id="WP_378094440.1">
    <property type="nucleotide sequence ID" value="NZ_JBHSEP010000004.1"/>
</dbReference>
<dbReference type="InterPro" id="IPR050448">
    <property type="entry name" value="OpgB/LTA_synthase_biosynth"/>
</dbReference>
<comment type="caution">
    <text evidence="11">The sequence shown here is derived from an EMBL/GenBank/DDBJ whole genome shotgun (WGS) entry which is preliminary data.</text>
</comment>
<feature type="transmembrane region" description="Helical" evidence="9">
    <location>
        <begin position="153"/>
        <end position="170"/>
    </location>
</feature>
<comment type="similarity">
    <text evidence="3 8">Belongs to the LTA synthase family.</text>
</comment>
<dbReference type="SUPFAM" id="SSF53649">
    <property type="entry name" value="Alkaline phosphatase-like"/>
    <property type="match status" value="1"/>
</dbReference>
<evidence type="ECO:0000256" key="9">
    <source>
        <dbReference type="SAM" id="Phobius"/>
    </source>
</evidence>
<dbReference type="Gene3D" id="3.30.1120.170">
    <property type="match status" value="1"/>
</dbReference>
<dbReference type="EMBL" id="JBHSEP010000004">
    <property type="protein sequence ID" value="MFC4598321.1"/>
    <property type="molecule type" value="Genomic_DNA"/>
</dbReference>
<dbReference type="InterPro" id="IPR000917">
    <property type="entry name" value="Sulfatase_N"/>
</dbReference>
<feature type="domain" description="Sulfatase N-terminal" evidence="10">
    <location>
        <begin position="236"/>
        <end position="529"/>
    </location>
</feature>
<keyword evidence="11" id="KW-0808">Transferase</keyword>
<dbReference type="Pfam" id="PF00884">
    <property type="entry name" value="Sulfatase"/>
    <property type="match status" value="1"/>
</dbReference>
<keyword evidence="5 9" id="KW-0812">Transmembrane</keyword>
<feature type="transmembrane region" description="Helical" evidence="9">
    <location>
        <begin position="116"/>
        <end position="133"/>
    </location>
</feature>
<evidence type="ECO:0000256" key="2">
    <source>
        <dbReference type="ARBA" id="ARBA00004936"/>
    </source>
</evidence>
<dbReference type="EC" id="2.7.8.-" evidence="11"/>
<gene>
    <name evidence="11" type="ORF">ACFO3S_08705</name>
</gene>
<keyword evidence="4 8" id="KW-1003">Cell membrane</keyword>
<feature type="transmembrane region" description="Helical" evidence="9">
    <location>
        <begin position="12"/>
        <end position="31"/>
    </location>
</feature>
<evidence type="ECO:0000256" key="7">
    <source>
        <dbReference type="ARBA" id="ARBA00023136"/>
    </source>
</evidence>
<evidence type="ECO:0000256" key="8">
    <source>
        <dbReference type="PIRNR" id="PIRNR005091"/>
    </source>
</evidence>
<reference evidence="12" key="1">
    <citation type="journal article" date="2019" name="Int. J. Syst. Evol. Microbiol.">
        <title>The Global Catalogue of Microorganisms (GCM) 10K type strain sequencing project: providing services to taxonomists for standard genome sequencing and annotation.</title>
        <authorList>
            <consortium name="The Broad Institute Genomics Platform"/>
            <consortium name="The Broad Institute Genome Sequencing Center for Infectious Disease"/>
            <person name="Wu L."/>
            <person name="Ma J."/>
        </authorList>
    </citation>
    <scope>NUCLEOTIDE SEQUENCE [LARGE SCALE GENOMIC DNA]</scope>
    <source>
        <strain evidence="12">CCUG 49571</strain>
    </source>
</reference>
<evidence type="ECO:0000313" key="12">
    <source>
        <dbReference type="Proteomes" id="UP001596028"/>
    </source>
</evidence>
<dbReference type="CDD" id="cd16015">
    <property type="entry name" value="LTA_synthase"/>
    <property type="match status" value="1"/>
</dbReference>
<keyword evidence="12" id="KW-1185">Reference proteome</keyword>
<dbReference type="InterPro" id="IPR017850">
    <property type="entry name" value="Alkaline_phosphatase_core_sf"/>
</dbReference>
<dbReference type="InterPro" id="IPR012160">
    <property type="entry name" value="LtaS-like"/>
</dbReference>
<evidence type="ECO:0000256" key="6">
    <source>
        <dbReference type="ARBA" id="ARBA00022989"/>
    </source>
</evidence>
<accession>A0ABV9FC57</accession>
<sequence length="620" mass="70997">MNLLIKLGNRRFVLFTFILLLKCCLAWFVVFENGPSVTTMLTEIPFFWVVFCLIEWFATKRKLLYYTIANLLFTLLYFTVLMYYKYYGVIVTYHALNQADKVTQVGDSTYSLMDPYYLLIFVDVLVLLAIPLWLKSRAKGIQLHLRPISRKALSALFLASVMLCFLSIWPNRASMNENKQAEEMGILNYEFYTIFADDKVDAEIVDMKEINQERIDRLKGKTFVEQPLYEGEARGKNVILIQMESLQDFMIGLQVDGQEVMPNLTRLAQEQFRFNHFYAMAGQGTTSDAEYVVNTSLYVPKHEPATKNNVKKELPSLPKLLKAQGYDTATFHTNDVQFWNRTELYPALGFDRYYDKSFYGDTDHIAYGSSDEVLYAKTIEELKKMDESDRPFYAHVLSMSAHHPYNLPESKRRMTLPEEMEGSMIGRYILAQNYADYALGAFLEELKSSGLWDDSIVMIYGDHQGLPVYSMKSDERELMRELVGHEYGYADMFNVPFIMHVPGVTYPALIERTGGQIDILPTIANLLGVSLDDRLHFGQDLLNSGSNVLPMRHFLPTGSIVTDTGVFIPGNDYEDGTNYPFDGAELPEGSGAARDEYDRALELLNLSDSYVKQLPDRAPQ</sequence>
<evidence type="ECO:0000256" key="1">
    <source>
        <dbReference type="ARBA" id="ARBA00004651"/>
    </source>
</evidence>
<evidence type="ECO:0000256" key="3">
    <source>
        <dbReference type="ARBA" id="ARBA00009983"/>
    </source>
</evidence>
<evidence type="ECO:0000256" key="4">
    <source>
        <dbReference type="ARBA" id="ARBA00022475"/>
    </source>
</evidence>